<name>A0ABS1TIR0_9BACI</name>
<organism evidence="1 2">
    <name type="scientific">Neobacillus paridis</name>
    <dbReference type="NCBI Taxonomy" id="2803862"/>
    <lineage>
        <taxon>Bacteria</taxon>
        <taxon>Bacillati</taxon>
        <taxon>Bacillota</taxon>
        <taxon>Bacilli</taxon>
        <taxon>Bacillales</taxon>
        <taxon>Bacillaceae</taxon>
        <taxon>Neobacillus</taxon>
    </lineage>
</organism>
<evidence type="ECO:0000313" key="1">
    <source>
        <dbReference type="EMBL" id="MBL4951063.1"/>
    </source>
</evidence>
<comment type="caution">
    <text evidence="1">The sequence shown here is derived from an EMBL/GenBank/DDBJ whole genome shotgun (WGS) entry which is preliminary data.</text>
</comment>
<reference evidence="1 2" key="1">
    <citation type="submission" date="2021-01" db="EMBL/GenBank/DDBJ databases">
        <title>Genome public.</title>
        <authorList>
            <person name="Liu C."/>
            <person name="Sun Q."/>
        </authorList>
    </citation>
    <scope>NUCLEOTIDE SEQUENCE [LARGE SCALE GENOMIC DNA]</scope>
    <source>
        <strain evidence="1 2">YIM B02564</strain>
    </source>
</reference>
<sequence>MELLNISQKALNYYRKHVRGNEGITVDQAKRKLTRNVLLAKKLHPNCQEDINKGNVLYQYGNLLILVKDNCIIHLKNHYNVNSYRDWKLDRFKYVELSKEFGIEVV</sequence>
<gene>
    <name evidence="1" type="ORF">JK635_02260</name>
</gene>
<dbReference type="EMBL" id="JAESWB010000025">
    <property type="protein sequence ID" value="MBL4951063.1"/>
    <property type="molecule type" value="Genomic_DNA"/>
</dbReference>
<protein>
    <submittedName>
        <fullName evidence="1">Uncharacterized protein</fullName>
    </submittedName>
</protein>
<evidence type="ECO:0000313" key="2">
    <source>
        <dbReference type="Proteomes" id="UP000623967"/>
    </source>
</evidence>
<keyword evidence="2" id="KW-1185">Reference proteome</keyword>
<dbReference type="RefSeq" id="WP_202652023.1">
    <property type="nucleotide sequence ID" value="NZ_JAESWB010000025.1"/>
</dbReference>
<proteinExistence type="predicted"/>
<dbReference type="Proteomes" id="UP000623967">
    <property type="component" value="Unassembled WGS sequence"/>
</dbReference>
<accession>A0ABS1TIR0</accession>